<feature type="region of interest" description="Disordered" evidence="5">
    <location>
        <begin position="159"/>
        <end position="187"/>
    </location>
</feature>
<keyword evidence="1" id="KW-0479">Metal-binding</keyword>
<comment type="caution">
    <text evidence="7">The sequence shown here is derived from an EMBL/GenBank/DDBJ whole genome shotgun (WGS) entry which is preliminary data.</text>
</comment>
<evidence type="ECO:0000256" key="5">
    <source>
        <dbReference type="SAM" id="MobiDB-lite"/>
    </source>
</evidence>
<evidence type="ECO:0000313" key="7">
    <source>
        <dbReference type="EMBL" id="KAF9762490.1"/>
    </source>
</evidence>
<dbReference type="GO" id="GO:0008270">
    <property type="term" value="F:zinc ion binding"/>
    <property type="evidence" value="ECO:0007669"/>
    <property type="project" value="UniProtKB-KW"/>
</dbReference>
<dbReference type="SMART" id="SM00184">
    <property type="entry name" value="RING"/>
    <property type="match status" value="1"/>
</dbReference>
<dbReference type="OrthoDB" id="6270329at2759"/>
<dbReference type="InterPro" id="IPR018957">
    <property type="entry name" value="Znf_C3HC4_RING-type"/>
</dbReference>
<evidence type="ECO:0000256" key="1">
    <source>
        <dbReference type="ARBA" id="ARBA00022723"/>
    </source>
</evidence>
<keyword evidence="2 4" id="KW-0863">Zinc-finger</keyword>
<dbReference type="Gene3D" id="3.30.40.10">
    <property type="entry name" value="Zinc/RING finger domain, C3HC4 (zinc finger)"/>
    <property type="match status" value="1"/>
</dbReference>
<feature type="domain" description="RING-type" evidence="6">
    <location>
        <begin position="5"/>
        <end position="42"/>
    </location>
</feature>
<evidence type="ECO:0000256" key="2">
    <source>
        <dbReference type="ARBA" id="ARBA00022771"/>
    </source>
</evidence>
<accession>A0A9P6GXJ5</accession>
<dbReference type="SUPFAM" id="SSF57850">
    <property type="entry name" value="RING/U-box"/>
    <property type="match status" value="1"/>
</dbReference>
<sequence>MENICKICREELNIAHWLPCNHKFCYICIRRHLENRNFCATCFRYPLSISDLKTNEKIVSDIKKPISLFKVTLPILKRELKKFRINTDGTIERLRWRYNELCIQIDNERFKENPRSIDTIARQLHLRESRIFSQNRNLEMSKIHTALCKLKYEMNSKLKDTGEQNNIEPTKDKPLEENVNNEPKMSKKGPINLLNFFTRKMP</sequence>
<evidence type="ECO:0000256" key="4">
    <source>
        <dbReference type="PROSITE-ProRule" id="PRU00175"/>
    </source>
</evidence>
<evidence type="ECO:0000259" key="6">
    <source>
        <dbReference type="PROSITE" id="PS50089"/>
    </source>
</evidence>
<organism evidence="7 8">
    <name type="scientific">Nosema granulosis</name>
    <dbReference type="NCBI Taxonomy" id="83296"/>
    <lineage>
        <taxon>Eukaryota</taxon>
        <taxon>Fungi</taxon>
        <taxon>Fungi incertae sedis</taxon>
        <taxon>Microsporidia</taxon>
        <taxon>Nosematidae</taxon>
        <taxon>Nosema</taxon>
    </lineage>
</organism>
<keyword evidence="3" id="KW-0862">Zinc</keyword>
<gene>
    <name evidence="7" type="primary">COP1</name>
    <name evidence="7" type="ORF">NGRA_1965</name>
</gene>
<dbReference type="InterPro" id="IPR013083">
    <property type="entry name" value="Znf_RING/FYVE/PHD"/>
</dbReference>
<dbReference type="Proteomes" id="UP000740883">
    <property type="component" value="Unassembled WGS sequence"/>
</dbReference>
<protein>
    <submittedName>
        <fullName evidence="7">E3 ubiquitin-protein ligase COP1</fullName>
    </submittedName>
</protein>
<name>A0A9P6GXJ5_9MICR</name>
<dbReference type="EMBL" id="SBJO01000160">
    <property type="protein sequence ID" value="KAF9762490.1"/>
    <property type="molecule type" value="Genomic_DNA"/>
</dbReference>
<dbReference type="AlphaFoldDB" id="A0A9P6GXJ5"/>
<keyword evidence="8" id="KW-1185">Reference proteome</keyword>
<dbReference type="PROSITE" id="PS00518">
    <property type="entry name" value="ZF_RING_1"/>
    <property type="match status" value="1"/>
</dbReference>
<evidence type="ECO:0000256" key="3">
    <source>
        <dbReference type="ARBA" id="ARBA00022833"/>
    </source>
</evidence>
<dbReference type="PROSITE" id="PS50089">
    <property type="entry name" value="ZF_RING_2"/>
    <property type="match status" value="1"/>
</dbReference>
<dbReference type="Pfam" id="PF00097">
    <property type="entry name" value="zf-C3HC4"/>
    <property type="match status" value="1"/>
</dbReference>
<evidence type="ECO:0000313" key="8">
    <source>
        <dbReference type="Proteomes" id="UP000740883"/>
    </source>
</evidence>
<proteinExistence type="predicted"/>
<dbReference type="InterPro" id="IPR017907">
    <property type="entry name" value="Znf_RING_CS"/>
</dbReference>
<dbReference type="InterPro" id="IPR001841">
    <property type="entry name" value="Znf_RING"/>
</dbReference>
<reference evidence="7 8" key="1">
    <citation type="journal article" date="2020" name="Genome Biol. Evol.">
        <title>Comparative genomics of strictly vertically transmitted, feminizing microsporidia endosymbionts of amphipod crustaceans.</title>
        <authorList>
            <person name="Cormier A."/>
            <person name="Chebbi M.A."/>
            <person name="Giraud I."/>
            <person name="Wattier R."/>
            <person name="Teixeira M."/>
            <person name="Gilbert C."/>
            <person name="Rigaud T."/>
            <person name="Cordaux R."/>
        </authorList>
    </citation>
    <scope>NUCLEOTIDE SEQUENCE [LARGE SCALE GENOMIC DNA]</scope>
    <source>
        <strain evidence="7 8">Ou3-Ou53</strain>
    </source>
</reference>